<dbReference type="InterPro" id="IPR021598">
    <property type="entry name" value="DUF3221"/>
</dbReference>
<sequence length="110" mass="12559">MPPIDEEVESKAKAVKHMETKKPTIEGVIVDIDQHGMLVEGKSGTSPGKGKFYFRKDTELYYLDGSKYKKGDLKDLQKGSRVKVWSIDPIMESYPYQTKAKYVLVEKTKK</sequence>
<dbReference type="EMBL" id="FORR01000014">
    <property type="protein sequence ID" value="SFJ60972.1"/>
    <property type="molecule type" value="Genomic_DNA"/>
</dbReference>
<evidence type="ECO:0008006" key="3">
    <source>
        <dbReference type="Google" id="ProtNLM"/>
    </source>
</evidence>
<evidence type="ECO:0000313" key="1">
    <source>
        <dbReference type="EMBL" id="SFJ60972.1"/>
    </source>
</evidence>
<name>A0A1I3SRX2_9BACL</name>
<reference evidence="1 2" key="1">
    <citation type="submission" date="2016-10" db="EMBL/GenBank/DDBJ databases">
        <authorList>
            <person name="de Groot N.N."/>
        </authorList>
    </citation>
    <scope>NUCLEOTIDE SEQUENCE [LARGE SCALE GENOMIC DNA]</scope>
    <source>
        <strain evidence="1 2">DSM 44778</strain>
    </source>
</reference>
<dbReference type="STRING" id="46223.SAMN05421852_1143"/>
<dbReference type="AlphaFoldDB" id="A0A1I3SRX2"/>
<gene>
    <name evidence="1" type="ORF">SAMN05421852_1143</name>
</gene>
<proteinExistence type="predicted"/>
<dbReference type="Proteomes" id="UP000199545">
    <property type="component" value="Unassembled WGS sequence"/>
</dbReference>
<protein>
    <recommendedName>
        <fullName evidence="3">DUF3221 domain-containing protein</fullName>
    </recommendedName>
</protein>
<organism evidence="1 2">
    <name type="scientific">Thermoflavimicrobium dichotomicum</name>
    <dbReference type="NCBI Taxonomy" id="46223"/>
    <lineage>
        <taxon>Bacteria</taxon>
        <taxon>Bacillati</taxon>
        <taxon>Bacillota</taxon>
        <taxon>Bacilli</taxon>
        <taxon>Bacillales</taxon>
        <taxon>Thermoactinomycetaceae</taxon>
        <taxon>Thermoflavimicrobium</taxon>
    </lineage>
</organism>
<dbReference type="OrthoDB" id="2662747at2"/>
<accession>A0A1I3SRX2</accession>
<dbReference type="RefSeq" id="WP_093230879.1">
    <property type="nucleotide sequence ID" value="NZ_FORR01000014.1"/>
</dbReference>
<evidence type="ECO:0000313" key="2">
    <source>
        <dbReference type="Proteomes" id="UP000199545"/>
    </source>
</evidence>
<dbReference type="Pfam" id="PF11518">
    <property type="entry name" value="DUF3221"/>
    <property type="match status" value="1"/>
</dbReference>
<keyword evidence="2" id="KW-1185">Reference proteome</keyword>